<organism evidence="2 3">
    <name type="scientific">Gossypium stocksii</name>
    <dbReference type="NCBI Taxonomy" id="47602"/>
    <lineage>
        <taxon>Eukaryota</taxon>
        <taxon>Viridiplantae</taxon>
        <taxon>Streptophyta</taxon>
        <taxon>Embryophyta</taxon>
        <taxon>Tracheophyta</taxon>
        <taxon>Spermatophyta</taxon>
        <taxon>Magnoliopsida</taxon>
        <taxon>eudicotyledons</taxon>
        <taxon>Gunneridae</taxon>
        <taxon>Pentapetalae</taxon>
        <taxon>rosids</taxon>
        <taxon>malvids</taxon>
        <taxon>Malvales</taxon>
        <taxon>Malvaceae</taxon>
        <taxon>Malvoideae</taxon>
        <taxon>Gossypium</taxon>
    </lineage>
</organism>
<dbReference type="OrthoDB" id="588006at2759"/>
<dbReference type="PANTHER" id="PTHR47074">
    <property type="entry name" value="BNAC02G40300D PROTEIN"/>
    <property type="match status" value="1"/>
</dbReference>
<feature type="non-terminal residue" evidence="2">
    <location>
        <position position="1"/>
    </location>
</feature>
<dbReference type="GO" id="GO:0003676">
    <property type="term" value="F:nucleic acid binding"/>
    <property type="evidence" value="ECO:0007669"/>
    <property type="project" value="InterPro"/>
</dbReference>
<dbReference type="PANTHER" id="PTHR47074:SF61">
    <property type="entry name" value="RNASE H TYPE-1 DOMAIN-CONTAINING PROTEIN"/>
    <property type="match status" value="1"/>
</dbReference>
<comment type="caution">
    <text evidence="2">The sequence shown here is derived from an EMBL/GenBank/DDBJ whole genome shotgun (WGS) entry which is preliminary data.</text>
</comment>
<evidence type="ECO:0000313" key="3">
    <source>
        <dbReference type="Proteomes" id="UP000828251"/>
    </source>
</evidence>
<accession>A0A9D4AHZ0</accession>
<dbReference type="CDD" id="cd06222">
    <property type="entry name" value="RNase_H_like"/>
    <property type="match status" value="1"/>
</dbReference>
<keyword evidence="3" id="KW-1185">Reference proteome</keyword>
<evidence type="ECO:0000313" key="2">
    <source>
        <dbReference type="EMBL" id="KAH1121579.1"/>
    </source>
</evidence>
<dbReference type="Proteomes" id="UP000828251">
    <property type="component" value="Unassembled WGS sequence"/>
</dbReference>
<dbReference type="AlphaFoldDB" id="A0A9D4AHZ0"/>
<feature type="domain" description="RNase H type-1" evidence="1">
    <location>
        <begin position="11"/>
        <end position="84"/>
    </location>
</feature>
<dbReference type="InterPro" id="IPR052929">
    <property type="entry name" value="RNase_H-like_EbsB-rel"/>
</dbReference>
<dbReference type="InterPro" id="IPR002156">
    <property type="entry name" value="RNaseH_domain"/>
</dbReference>
<proteinExistence type="predicted"/>
<protein>
    <recommendedName>
        <fullName evidence="1">RNase H type-1 domain-containing protein</fullName>
    </recommendedName>
</protein>
<sequence>SKPKMDWVEINYDETFKKESKGGTIGVIARDSERRAIDGLGKEFLVDNAFMAKANVVKEGLMFVVNNRWMNVVIEIDAKGVIDEFQMFEKLENYFCLL</sequence>
<gene>
    <name evidence="2" type="ORF">J1N35_004739</name>
</gene>
<dbReference type="InterPro" id="IPR044730">
    <property type="entry name" value="RNase_H-like_dom_plant"/>
</dbReference>
<reference evidence="2 3" key="1">
    <citation type="journal article" date="2021" name="Plant Biotechnol. J.">
        <title>Multi-omics assisted identification of the key and species-specific regulatory components of drought-tolerant mechanisms in Gossypium stocksii.</title>
        <authorList>
            <person name="Yu D."/>
            <person name="Ke L."/>
            <person name="Zhang D."/>
            <person name="Wu Y."/>
            <person name="Sun Y."/>
            <person name="Mei J."/>
            <person name="Sun J."/>
            <person name="Sun Y."/>
        </authorList>
    </citation>
    <scope>NUCLEOTIDE SEQUENCE [LARGE SCALE GENOMIC DNA]</scope>
    <source>
        <strain evidence="3">cv. E1</strain>
        <tissue evidence="2">Leaf</tissue>
    </source>
</reference>
<dbReference type="GO" id="GO:0004523">
    <property type="term" value="F:RNA-DNA hybrid ribonuclease activity"/>
    <property type="evidence" value="ECO:0007669"/>
    <property type="project" value="InterPro"/>
</dbReference>
<dbReference type="Pfam" id="PF13456">
    <property type="entry name" value="RVT_3"/>
    <property type="match status" value="1"/>
</dbReference>
<evidence type="ECO:0000259" key="1">
    <source>
        <dbReference type="Pfam" id="PF13456"/>
    </source>
</evidence>
<name>A0A9D4AHZ0_9ROSI</name>
<dbReference type="EMBL" id="JAIQCV010000002">
    <property type="protein sequence ID" value="KAH1121579.1"/>
    <property type="molecule type" value="Genomic_DNA"/>
</dbReference>